<name>A0ABS8CR50_9RHOB</name>
<protein>
    <submittedName>
        <fullName evidence="2">RelA/SpoT domain-containing protein</fullName>
    </submittedName>
</protein>
<comment type="caution">
    <text evidence="2">The sequence shown here is derived from an EMBL/GenBank/DDBJ whole genome shotgun (WGS) entry which is preliminary data.</text>
</comment>
<dbReference type="InterPro" id="IPR043519">
    <property type="entry name" value="NT_sf"/>
</dbReference>
<proteinExistence type="predicted"/>
<dbReference type="InterPro" id="IPR007685">
    <property type="entry name" value="RelA_SpoT"/>
</dbReference>
<keyword evidence="3" id="KW-1185">Reference proteome</keyword>
<dbReference type="Proteomes" id="UP001198571">
    <property type="component" value="Unassembled WGS sequence"/>
</dbReference>
<dbReference type="RefSeq" id="WP_226937313.1">
    <property type="nucleotide sequence ID" value="NZ_JACDXX010000022.1"/>
</dbReference>
<sequence>MTSKTKIDKAGRYLSDSNRDYDEEMLELEGVFDEYRKKHLDPLTKLTLELQGWLQERGGDYYIAQRLKRKPQILRKLNRFSVRLTQLQDIGGCRIIVDDNNDVNKLFDFISGKLNDSNFAKVARVTDYREAGRDDTGYRALHIILEVSGKMLELQIRSKIQHYWSESIERTSVIYGFRLKEKEGDPLVIDYFKEFSNCLHEVEVSRQIPTKMELTLQEKREMAEAIINSASRKGQISGFINENVILSMSQMEKSKAGHFNNWILVFDWTDGNFVTWEMVSRDSDAATEAYLRYESEFPEDENKEVVMIGTSNVSNIQHTHSHYFGIDHHNTALEGMEKSIIGLSKRSKVDVGARRILMTMKNRTFWGPKKVMVATLKNHFCGNIASFDYSLDELRALDVVIGTDPISLDVRKRTVIDDLI</sequence>
<dbReference type="PANTHER" id="PTHR47837:SF1">
    <property type="entry name" value="GTP PYROPHOSPHOKINASE YJBM"/>
    <property type="match status" value="1"/>
</dbReference>
<gene>
    <name evidence="2" type="ORF">H0485_17965</name>
</gene>
<evidence type="ECO:0000259" key="1">
    <source>
        <dbReference type="SMART" id="SM00954"/>
    </source>
</evidence>
<dbReference type="SUPFAM" id="SSF81301">
    <property type="entry name" value="Nucleotidyltransferase"/>
    <property type="match status" value="1"/>
</dbReference>
<dbReference type="Gene3D" id="3.30.460.10">
    <property type="entry name" value="Beta Polymerase, domain 2"/>
    <property type="match status" value="1"/>
</dbReference>
<accession>A0ABS8CR50</accession>
<dbReference type="InterPro" id="IPR052366">
    <property type="entry name" value="GTP_Pyrophosphokinase"/>
</dbReference>
<dbReference type="EMBL" id="JACDXX010000022">
    <property type="protein sequence ID" value="MCB5411880.1"/>
    <property type="molecule type" value="Genomic_DNA"/>
</dbReference>
<dbReference type="PANTHER" id="PTHR47837">
    <property type="entry name" value="GTP PYROPHOSPHOKINASE YJBM"/>
    <property type="match status" value="1"/>
</dbReference>
<evidence type="ECO:0000313" key="3">
    <source>
        <dbReference type="Proteomes" id="UP001198571"/>
    </source>
</evidence>
<reference evidence="2 3" key="1">
    <citation type="submission" date="2020-07" db="EMBL/GenBank/DDBJ databases">
        <title>Pseudogemmobacter sp. nov., isolated from poultry manure in Taiwan.</title>
        <authorList>
            <person name="Lin S.-Y."/>
            <person name="Tang Y.-S."/>
            <person name="Young C.-C."/>
        </authorList>
    </citation>
    <scope>NUCLEOTIDE SEQUENCE [LARGE SCALE GENOMIC DNA]</scope>
    <source>
        <strain evidence="2 3">CC-YST710</strain>
    </source>
</reference>
<dbReference type="CDD" id="cd05399">
    <property type="entry name" value="NT_Rel-Spo_like"/>
    <property type="match status" value="1"/>
</dbReference>
<dbReference type="SMART" id="SM00954">
    <property type="entry name" value="RelA_SpoT"/>
    <property type="match status" value="1"/>
</dbReference>
<organism evidence="2 3">
    <name type="scientific">Pseudogemmobacter faecipullorum</name>
    <dbReference type="NCBI Taxonomy" id="2755041"/>
    <lineage>
        <taxon>Bacteria</taxon>
        <taxon>Pseudomonadati</taxon>
        <taxon>Pseudomonadota</taxon>
        <taxon>Alphaproteobacteria</taxon>
        <taxon>Rhodobacterales</taxon>
        <taxon>Paracoccaceae</taxon>
        <taxon>Pseudogemmobacter</taxon>
    </lineage>
</organism>
<dbReference type="Pfam" id="PF04607">
    <property type="entry name" value="RelA_SpoT"/>
    <property type="match status" value="1"/>
</dbReference>
<evidence type="ECO:0000313" key="2">
    <source>
        <dbReference type="EMBL" id="MCB5411880.1"/>
    </source>
</evidence>
<feature type="domain" description="RelA/SpoT" evidence="1">
    <location>
        <begin position="65"/>
        <end position="179"/>
    </location>
</feature>